<keyword evidence="1" id="KW-1133">Transmembrane helix</keyword>
<keyword evidence="1" id="KW-0472">Membrane</keyword>
<dbReference type="GO" id="GO:0042802">
    <property type="term" value="F:identical protein binding"/>
    <property type="evidence" value="ECO:0007669"/>
    <property type="project" value="TreeGrafter"/>
</dbReference>
<dbReference type="AlphaFoldDB" id="A0A7G9FXZ4"/>
<dbReference type="KEGG" id="ssun:H9Q77_04725"/>
<evidence type="ECO:0000313" key="4">
    <source>
        <dbReference type="Proteomes" id="UP000515981"/>
    </source>
</evidence>
<dbReference type="PANTHER" id="PTHR40448">
    <property type="entry name" value="TWO-COMPONENT SENSOR HISTIDINE KINASE"/>
    <property type="match status" value="1"/>
</dbReference>
<dbReference type="RefSeq" id="WP_249326669.1">
    <property type="nucleotide sequence ID" value="NZ_CP060633.1"/>
</dbReference>
<feature type="transmembrane region" description="Helical" evidence="1">
    <location>
        <begin position="37"/>
        <end position="56"/>
    </location>
</feature>
<evidence type="ECO:0000259" key="2">
    <source>
        <dbReference type="Pfam" id="PF14501"/>
    </source>
</evidence>
<feature type="transmembrane region" description="Helical" evidence="1">
    <location>
        <begin position="180"/>
        <end position="202"/>
    </location>
</feature>
<evidence type="ECO:0000313" key="3">
    <source>
        <dbReference type="EMBL" id="QNM03426.1"/>
    </source>
</evidence>
<protein>
    <submittedName>
        <fullName evidence="3">GHKL domain-containing protein</fullName>
    </submittedName>
</protein>
<keyword evidence="1" id="KW-0812">Transmembrane</keyword>
<feature type="transmembrane region" description="Helical" evidence="1">
    <location>
        <begin position="122"/>
        <end position="143"/>
    </location>
</feature>
<feature type="transmembrane region" description="Helical" evidence="1">
    <location>
        <begin position="155"/>
        <end position="174"/>
    </location>
</feature>
<organism evidence="3 4">
    <name type="scientific">Simiaoa sunii</name>
    <dbReference type="NCBI Taxonomy" id="2763672"/>
    <lineage>
        <taxon>Bacteria</taxon>
        <taxon>Bacillati</taxon>
        <taxon>Bacillota</taxon>
        <taxon>Clostridia</taxon>
        <taxon>Lachnospirales</taxon>
        <taxon>Lachnospiraceae</taxon>
        <taxon>Simiaoa</taxon>
    </lineage>
</organism>
<dbReference type="Proteomes" id="UP000515981">
    <property type="component" value="Chromosome"/>
</dbReference>
<evidence type="ECO:0000256" key="1">
    <source>
        <dbReference type="SAM" id="Phobius"/>
    </source>
</evidence>
<dbReference type="PANTHER" id="PTHR40448:SF1">
    <property type="entry name" value="TWO-COMPONENT SENSOR HISTIDINE KINASE"/>
    <property type="match status" value="1"/>
</dbReference>
<dbReference type="Pfam" id="PF14501">
    <property type="entry name" value="HATPase_c_5"/>
    <property type="match status" value="1"/>
</dbReference>
<dbReference type="SUPFAM" id="SSF55874">
    <property type="entry name" value="ATPase domain of HSP90 chaperone/DNA topoisomerase II/histidine kinase"/>
    <property type="match status" value="1"/>
</dbReference>
<feature type="transmembrane region" description="Helical" evidence="1">
    <location>
        <begin position="62"/>
        <end position="81"/>
    </location>
</feature>
<feature type="domain" description="Sensor histidine kinase NatK-like C-terminal" evidence="2">
    <location>
        <begin position="319"/>
        <end position="423"/>
    </location>
</feature>
<feature type="transmembrane region" description="Helical" evidence="1">
    <location>
        <begin position="12"/>
        <end position="30"/>
    </location>
</feature>
<proteinExistence type="predicted"/>
<name>A0A7G9FXZ4_9FIRM</name>
<dbReference type="CDD" id="cd16935">
    <property type="entry name" value="HATPase_AgrC-ComD-like"/>
    <property type="match status" value="1"/>
</dbReference>
<dbReference type="Gene3D" id="3.30.565.10">
    <property type="entry name" value="Histidine kinase-like ATPase, C-terminal domain"/>
    <property type="match status" value="1"/>
</dbReference>
<feature type="transmembrane region" description="Helical" evidence="1">
    <location>
        <begin position="88"/>
        <end position="110"/>
    </location>
</feature>
<accession>A0A7G9FXZ4</accession>
<dbReference type="InterPro" id="IPR036890">
    <property type="entry name" value="HATPase_C_sf"/>
</dbReference>
<dbReference type="EMBL" id="CP060633">
    <property type="protein sequence ID" value="QNM03426.1"/>
    <property type="molecule type" value="Genomic_DNA"/>
</dbReference>
<dbReference type="InterPro" id="IPR032834">
    <property type="entry name" value="NatK-like_C"/>
</dbReference>
<reference evidence="3 4" key="1">
    <citation type="submission" date="2020-08" db="EMBL/GenBank/DDBJ databases">
        <authorList>
            <person name="Liu C."/>
            <person name="Sun Q."/>
        </authorList>
    </citation>
    <scope>NUCLEOTIDE SEQUENCE [LARGE SCALE GENOMIC DNA]</scope>
    <source>
        <strain evidence="3 4">NSJ-8</strain>
    </source>
</reference>
<gene>
    <name evidence="3" type="ORF">H9Q77_04725</name>
</gene>
<sequence>MYNQIEDILLNISIVIATVWIVKRFWGSFFEEKQNSILSVSLWIVYCIFQFFFGYHNGRLQIFATILNILLILSIAMVAYQSRGKEKYFLLATFYAGWSLIEVFVFSLINSFDIGESQQRDIIGLVLSNILMILSVYALSMVAEKRKESPVPGKYYFFLLLVPVGSIVIAINEFCSEGKSFFAVITISILILFNVIIFELYVKINKVFAYEKEHTVYAQQFDMIEKITVSQKKMLEEFYEDRHNLLNKLIVLKNSVENSDKESVIRNLNQIIKNSNISENISNTGNSTIDCLINFKYAVAKEYGITFQLKIFIPEELFMEPCDIGIALGNALDNAIEAVRDCRQHQKVIEISMGVKKQALVMLIKNPYEHVLKNDRSGKYQSTKTESGRHGYGLNSIARIAEKYQGEILVEAQDSVFCLTVVMNLPEN</sequence>
<keyword evidence="4" id="KW-1185">Reference proteome</keyword>